<sequence>MREPDAGTVRRPLLSCWLQDVLVTLVVLAATLASLRRFGDGFTTVPVLLALAAVAVLPLRRRYPVAVLGVTGVLFGVGAVLGSTTPGATLPLMVAGYGLASRRPRRLAFCAGTGVVTGIVLVSLLVPPSTYFAAPAVPHVLSVALAVVAGDATRSRREVLDALAERARRAEEGREAEARRRVAEERVRIARDLHDTVAHRIAAVNLHAGVAASALPDRPEVAQESLRTIRGSARTVLSEIGALLSVLRSDEPGEQPLGGLANLDALLDGVEGSGLALTRRVGPVPPDLGEPVDRVAYLAVREALTNAQKHGTGRAHLLLERDGDELAVVVLNPLPPEPSSPGGSGFGLLGLRERVESVRGTVSAGPDGEDWRLEVRLPLRGGTL</sequence>
<dbReference type="Proteomes" id="UP001494902">
    <property type="component" value="Unassembled WGS sequence"/>
</dbReference>
<feature type="domain" description="Signal transduction histidine kinase subgroup 3 dimerisation and phosphoacceptor" evidence="10">
    <location>
        <begin position="185"/>
        <end position="250"/>
    </location>
</feature>
<evidence type="ECO:0000259" key="10">
    <source>
        <dbReference type="Pfam" id="PF07730"/>
    </source>
</evidence>
<evidence type="ECO:0000256" key="4">
    <source>
        <dbReference type="ARBA" id="ARBA00022679"/>
    </source>
</evidence>
<keyword evidence="9" id="KW-0472">Membrane</keyword>
<feature type="transmembrane region" description="Helical" evidence="9">
    <location>
        <begin position="107"/>
        <end position="126"/>
    </location>
</feature>
<dbReference type="RefSeq" id="WP_349300214.1">
    <property type="nucleotide sequence ID" value="NZ_JBEDNQ010000009.1"/>
</dbReference>
<keyword evidence="9" id="KW-1133">Transmembrane helix</keyword>
<feature type="domain" description="DUF7134" evidence="11">
    <location>
        <begin position="20"/>
        <end position="157"/>
    </location>
</feature>
<evidence type="ECO:0000313" key="13">
    <source>
        <dbReference type="Proteomes" id="UP001494902"/>
    </source>
</evidence>
<protein>
    <recommendedName>
        <fullName evidence="2">histidine kinase</fullName>
        <ecNumber evidence="2">2.7.13.3</ecNumber>
    </recommendedName>
</protein>
<evidence type="ECO:0000256" key="2">
    <source>
        <dbReference type="ARBA" id="ARBA00012438"/>
    </source>
</evidence>
<keyword evidence="13" id="KW-1185">Reference proteome</keyword>
<dbReference type="Gene3D" id="1.20.5.1930">
    <property type="match status" value="1"/>
</dbReference>
<dbReference type="InterPro" id="IPR036890">
    <property type="entry name" value="HATPase_C_sf"/>
</dbReference>
<name>A0ABV1KFN1_9PSEU</name>
<gene>
    <name evidence="12" type="ORF">WIS52_21990</name>
</gene>
<evidence type="ECO:0000256" key="1">
    <source>
        <dbReference type="ARBA" id="ARBA00000085"/>
    </source>
</evidence>
<keyword evidence="3" id="KW-0597">Phosphoprotein</keyword>
<dbReference type="Pfam" id="PF07730">
    <property type="entry name" value="HisKA_3"/>
    <property type="match status" value="1"/>
</dbReference>
<comment type="catalytic activity">
    <reaction evidence="1">
        <text>ATP + protein L-histidine = ADP + protein N-phospho-L-histidine.</text>
        <dbReference type="EC" id="2.7.13.3"/>
    </reaction>
</comment>
<dbReference type="Gene3D" id="3.30.565.10">
    <property type="entry name" value="Histidine kinase-like ATPase, C-terminal domain"/>
    <property type="match status" value="1"/>
</dbReference>
<dbReference type="InterPro" id="IPR055558">
    <property type="entry name" value="DUF7134"/>
</dbReference>
<feature type="transmembrane region" description="Helical" evidence="9">
    <location>
        <begin position="132"/>
        <end position="150"/>
    </location>
</feature>
<evidence type="ECO:0000313" key="12">
    <source>
        <dbReference type="EMBL" id="MEQ3553149.1"/>
    </source>
</evidence>
<dbReference type="InterPro" id="IPR011712">
    <property type="entry name" value="Sig_transdc_His_kin_sub3_dim/P"/>
</dbReference>
<keyword evidence="6 12" id="KW-0418">Kinase</keyword>
<dbReference type="PANTHER" id="PTHR24421">
    <property type="entry name" value="NITRATE/NITRITE SENSOR PROTEIN NARX-RELATED"/>
    <property type="match status" value="1"/>
</dbReference>
<reference evidence="12 13" key="1">
    <citation type="submission" date="2024-03" db="EMBL/GenBank/DDBJ databases">
        <title>Draft genome sequence of Pseudonocardia nematodicida JCM 31783.</title>
        <authorList>
            <person name="Butdee W."/>
            <person name="Duangmal K."/>
        </authorList>
    </citation>
    <scope>NUCLEOTIDE SEQUENCE [LARGE SCALE GENOMIC DNA]</scope>
    <source>
        <strain evidence="12 13">JCM 31783</strain>
    </source>
</reference>
<evidence type="ECO:0000256" key="6">
    <source>
        <dbReference type="ARBA" id="ARBA00022777"/>
    </source>
</evidence>
<dbReference type="PANTHER" id="PTHR24421:SF10">
    <property type="entry name" value="NITRATE_NITRITE SENSOR PROTEIN NARQ"/>
    <property type="match status" value="1"/>
</dbReference>
<feature type="transmembrane region" description="Helical" evidence="9">
    <location>
        <begin position="12"/>
        <end position="35"/>
    </location>
</feature>
<proteinExistence type="predicted"/>
<dbReference type="EMBL" id="JBEDNQ010000009">
    <property type="protein sequence ID" value="MEQ3553149.1"/>
    <property type="molecule type" value="Genomic_DNA"/>
</dbReference>
<evidence type="ECO:0000256" key="7">
    <source>
        <dbReference type="ARBA" id="ARBA00022840"/>
    </source>
</evidence>
<dbReference type="GO" id="GO:0016301">
    <property type="term" value="F:kinase activity"/>
    <property type="evidence" value="ECO:0007669"/>
    <property type="project" value="UniProtKB-KW"/>
</dbReference>
<evidence type="ECO:0000259" key="11">
    <source>
        <dbReference type="Pfam" id="PF23539"/>
    </source>
</evidence>
<dbReference type="SUPFAM" id="SSF55874">
    <property type="entry name" value="ATPase domain of HSP90 chaperone/DNA topoisomerase II/histidine kinase"/>
    <property type="match status" value="1"/>
</dbReference>
<accession>A0ABV1KFN1</accession>
<feature type="transmembrane region" description="Helical" evidence="9">
    <location>
        <begin position="42"/>
        <end position="59"/>
    </location>
</feature>
<evidence type="ECO:0000256" key="8">
    <source>
        <dbReference type="ARBA" id="ARBA00023012"/>
    </source>
</evidence>
<dbReference type="Pfam" id="PF23539">
    <property type="entry name" value="DUF7134"/>
    <property type="match status" value="1"/>
</dbReference>
<keyword evidence="7" id="KW-0067">ATP-binding</keyword>
<comment type="caution">
    <text evidence="12">The sequence shown here is derived from an EMBL/GenBank/DDBJ whole genome shotgun (WGS) entry which is preliminary data.</text>
</comment>
<organism evidence="12 13">
    <name type="scientific">Pseudonocardia nematodicida</name>
    <dbReference type="NCBI Taxonomy" id="1206997"/>
    <lineage>
        <taxon>Bacteria</taxon>
        <taxon>Bacillati</taxon>
        <taxon>Actinomycetota</taxon>
        <taxon>Actinomycetes</taxon>
        <taxon>Pseudonocardiales</taxon>
        <taxon>Pseudonocardiaceae</taxon>
        <taxon>Pseudonocardia</taxon>
    </lineage>
</organism>
<evidence type="ECO:0000256" key="5">
    <source>
        <dbReference type="ARBA" id="ARBA00022741"/>
    </source>
</evidence>
<dbReference type="EC" id="2.7.13.3" evidence="2"/>
<evidence type="ECO:0000256" key="3">
    <source>
        <dbReference type="ARBA" id="ARBA00022553"/>
    </source>
</evidence>
<feature type="transmembrane region" description="Helical" evidence="9">
    <location>
        <begin position="65"/>
        <end position="95"/>
    </location>
</feature>
<dbReference type="InterPro" id="IPR050482">
    <property type="entry name" value="Sensor_HK_TwoCompSys"/>
</dbReference>
<keyword evidence="4" id="KW-0808">Transferase</keyword>
<evidence type="ECO:0000256" key="9">
    <source>
        <dbReference type="SAM" id="Phobius"/>
    </source>
</evidence>
<keyword evidence="8" id="KW-0902">Two-component regulatory system</keyword>
<keyword evidence="9" id="KW-0812">Transmembrane</keyword>
<keyword evidence="5" id="KW-0547">Nucleotide-binding</keyword>